<feature type="transmembrane region" description="Helical" evidence="1">
    <location>
        <begin position="23"/>
        <end position="42"/>
    </location>
</feature>
<sequence length="109" mass="13446">MLFVICSILIYLYKVYTPKEYKVFINVFSYLVFTLLIYFLDIKDNYIVHMKSKNRFFLIELIFVSFVYILSQFIPTLIFSIKLIDTTFLLYIHYDLKKYNKYFNNYQVF</sequence>
<dbReference type="EMBL" id="MN739628">
    <property type="protein sequence ID" value="QHT16944.1"/>
    <property type="molecule type" value="Genomic_DNA"/>
</dbReference>
<proteinExistence type="predicted"/>
<evidence type="ECO:0000313" key="2">
    <source>
        <dbReference type="EMBL" id="QHT16944.1"/>
    </source>
</evidence>
<reference evidence="2" key="1">
    <citation type="journal article" date="2020" name="Nature">
        <title>Giant virus diversity and host interactions through global metagenomics.</title>
        <authorList>
            <person name="Schulz F."/>
            <person name="Roux S."/>
            <person name="Paez-Espino D."/>
            <person name="Jungbluth S."/>
            <person name="Walsh D.A."/>
            <person name="Denef V.J."/>
            <person name="McMahon K.D."/>
            <person name="Konstantinidis K.T."/>
            <person name="Eloe-Fadrosh E.A."/>
            <person name="Kyrpides N.C."/>
            <person name="Woyke T."/>
        </authorList>
    </citation>
    <scope>NUCLEOTIDE SEQUENCE</scope>
    <source>
        <strain evidence="2">GVMAG-M-3300023174-207</strain>
    </source>
</reference>
<keyword evidence="1" id="KW-0812">Transmembrane</keyword>
<evidence type="ECO:0000256" key="1">
    <source>
        <dbReference type="SAM" id="Phobius"/>
    </source>
</evidence>
<name>A0A6C0DKW1_9ZZZZ</name>
<organism evidence="2">
    <name type="scientific">viral metagenome</name>
    <dbReference type="NCBI Taxonomy" id="1070528"/>
    <lineage>
        <taxon>unclassified sequences</taxon>
        <taxon>metagenomes</taxon>
        <taxon>organismal metagenomes</taxon>
    </lineage>
</organism>
<keyword evidence="1" id="KW-1133">Transmembrane helix</keyword>
<keyword evidence="1" id="KW-0472">Membrane</keyword>
<protein>
    <submittedName>
        <fullName evidence="2">Uncharacterized protein</fullName>
    </submittedName>
</protein>
<dbReference type="AlphaFoldDB" id="A0A6C0DKW1"/>
<feature type="transmembrane region" description="Helical" evidence="1">
    <location>
        <begin position="54"/>
        <end position="71"/>
    </location>
</feature>
<accession>A0A6C0DKW1</accession>